<sequence length="243" mass="26010">MSDIEPSNTCMSSEIFDDESDAGLDAEDVHTPIFRALSEPPPSRGRKRKERDDDGTSPSPPRAKMRRARSAESPGTGPLFSRDMVQLRFRSPRKGITVGNTSLVASVADPESQHLDLISTVGLEGTGDGDPAAPRQPHENSVNILNSFVTQLDTDAQGIGMQDTTHRVHKREFDAPLGATVSPTGSDSLVSKHADWEVSQSQPNELSPTAAGSDTKSDHTPPVEDSEEARAEASTVAPDFVAL</sequence>
<keyword evidence="3" id="KW-1185">Reference proteome</keyword>
<dbReference type="EMBL" id="KL198019">
    <property type="protein sequence ID" value="KDQ19488.1"/>
    <property type="molecule type" value="Genomic_DNA"/>
</dbReference>
<dbReference type="Proteomes" id="UP000027195">
    <property type="component" value="Unassembled WGS sequence"/>
</dbReference>
<evidence type="ECO:0000313" key="3">
    <source>
        <dbReference type="Proteomes" id="UP000027195"/>
    </source>
</evidence>
<feature type="compositionally biased region" description="Polar residues" evidence="1">
    <location>
        <begin position="1"/>
        <end position="12"/>
    </location>
</feature>
<dbReference type="InParanoid" id="A0A067MUR1"/>
<proteinExistence type="predicted"/>
<evidence type="ECO:0000313" key="2">
    <source>
        <dbReference type="EMBL" id="KDQ19488.1"/>
    </source>
</evidence>
<name>A0A067MUR1_BOTB1</name>
<dbReference type="HOGENOM" id="CLU_1142439_0_0_1"/>
<protein>
    <submittedName>
        <fullName evidence="2">Uncharacterized protein</fullName>
    </submittedName>
</protein>
<feature type="compositionally biased region" description="Acidic residues" evidence="1">
    <location>
        <begin position="15"/>
        <end position="26"/>
    </location>
</feature>
<feature type="region of interest" description="Disordered" evidence="1">
    <location>
        <begin position="176"/>
        <end position="243"/>
    </location>
</feature>
<dbReference type="AlphaFoldDB" id="A0A067MUR1"/>
<accession>A0A067MUR1</accession>
<feature type="compositionally biased region" description="Polar residues" evidence="1">
    <location>
        <begin position="198"/>
        <end position="214"/>
    </location>
</feature>
<feature type="region of interest" description="Disordered" evidence="1">
    <location>
        <begin position="1"/>
        <end position="84"/>
    </location>
</feature>
<gene>
    <name evidence="2" type="ORF">BOTBODRAFT_41685</name>
</gene>
<reference evidence="3" key="1">
    <citation type="journal article" date="2014" name="Proc. Natl. Acad. Sci. U.S.A.">
        <title>Extensive sampling of basidiomycete genomes demonstrates inadequacy of the white-rot/brown-rot paradigm for wood decay fungi.</title>
        <authorList>
            <person name="Riley R."/>
            <person name="Salamov A.A."/>
            <person name="Brown D.W."/>
            <person name="Nagy L.G."/>
            <person name="Floudas D."/>
            <person name="Held B.W."/>
            <person name="Levasseur A."/>
            <person name="Lombard V."/>
            <person name="Morin E."/>
            <person name="Otillar R."/>
            <person name="Lindquist E.A."/>
            <person name="Sun H."/>
            <person name="LaButti K.M."/>
            <person name="Schmutz J."/>
            <person name="Jabbour D."/>
            <person name="Luo H."/>
            <person name="Baker S.E."/>
            <person name="Pisabarro A.G."/>
            <person name="Walton J.D."/>
            <person name="Blanchette R.A."/>
            <person name="Henrissat B."/>
            <person name="Martin F."/>
            <person name="Cullen D."/>
            <person name="Hibbett D.S."/>
            <person name="Grigoriev I.V."/>
        </authorList>
    </citation>
    <scope>NUCLEOTIDE SEQUENCE [LARGE SCALE GENOMIC DNA]</scope>
    <source>
        <strain evidence="3">FD-172 SS1</strain>
    </source>
</reference>
<organism evidence="2 3">
    <name type="scientific">Botryobasidium botryosum (strain FD-172 SS1)</name>
    <dbReference type="NCBI Taxonomy" id="930990"/>
    <lineage>
        <taxon>Eukaryota</taxon>
        <taxon>Fungi</taxon>
        <taxon>Dikarya</taxon>
        <taxon>Basidiomycota</taxon>
        <taxon>Agaricomycotina</taxon>
        <taxon>Agaricomycetes</taxon>
        <taxon>Cantharellales</taxon>
        <taxon>Botryobasidiaceae</taxon>
        <taxon>Botryobasidium</taxon>
    </lineage>
</organism>
<evidence type="ECO:0000256" key="1">
    <source>
        <dbReference type="SAM" id="MobiDB-lite"/>
    </source>
</evidence>